<reference evidence="3" key="1">
    <citation type="submission" date="2015-06" db="EMBL/GenBank/DDBJ databases">
        <title>Evolution and Diversity of Sexually-Related Genes in an Arbuscular Mycorrhizal Fungi.</title>
        <authorList>
            <person name="Charron P."/>
            <person name="Marton T."/>
            <person name="Corradi N."/>
        </authorList>
    </citation>
    <scope>NUCLEOTIDE SEQUENCE</scope>
    <source>
        <strain evidence="3">C2</strain>
    </source>
</reference>
<proteinExistence type="predicted"/>
<dbReference type="InterPro" id="IPR036910">
    <property type="entry name" value="HMG_box_dom_sf"/>
</dbReference>
<dbReference type="EMBL" id="LLXL01000882">
    <property type="protein sequence ID" value="PKK68114.1"/>
    <property type="molecule type" value="Genomic_DNA"/>
</dbReference>
<evidence type="ECO:0000259" key="2">
    <source>
        <dbReference type="PROSITE" id="PS50118"/>
    </source>
</evidence>
<reference evidence="4 5" key="3">
    <citation type="submission" date="2017-10" db="EMBL/GenBank/DDBJ databases">
        <title>Extensive intraspecific genome diversity in a model arbuscular mycorrhizal fungus.</title>
        <authorList>
            <person name="Chen E.C.H."/>
            <person name="Morin E."/>
            <person name="Baudet D."/>
            <person name="Noel J."/>
            <person name="Ndikumana S."/>
            <person name="Charron P."/>
            <person name="St-Onge C."/>
            <person name="Giorgi J."/>
            <person name="Grigoriev I.V."/>
            <person name="Roux C."/>
            <person name="Martin F.M."/>
            <person name="Corradi N."/>
        </authorList>
    </citation>
    <scope>NUCLEOTIDE SEQUENCE [LARGE SCALE GENOMIC DNA]</scope>
    <source>
        <strain evidence="4 5">C2</strain>
    </source>
</reference>
<dbReference type="PROSITE" id="PS50118">
    <property type="entry name" value="HMG_BOX_2"/>
    <property type="match status" value="1"/>
</dbReference>
<evidence type="ECO:0000313" key="4">
    <source>
        <dbReference type="EMBL" id="PKK68114.1"/>
    </source>
</evidence>
<dbReference type="GO" id="GO:0003677">
    <property type="term" value="F:DNA binding"/>
    <property type="evidence" value="ECO:0007669"/>
    <property type="project" value="UniProtKB-UniRule"/>
</dbReference>
<dbReference type="EMBL" id="KT212653">
    <property type="protein sequence ID" value="ANQ32413.1"/>
    <property type="molecule type" value="Genomic_DNA"/>
</dbReference>
<feature type="DNA-binding region" description="HMG box" evidence="1">
    <location>
        <begin position="48"/>
        <end position="115"/>
    </location>
</feature>
<reference evidence="4 5" key="2">
    <citation type="submission" date="2016-04" db="EMBL/GenBank/DDBJ databases">
        <title>Genome analyses suggest a sexual origin of heterokaryosis in a supposedly ancient asexual fungus.</title>
        <authorList>
            <person name="Ropars J."/>
            <person name="Sedzielewska K."/>
            <person name="Noel J."/>
            <person name="Charron P."/>
            <person name="Farinelli L."/>
            <person name="Marton T."/>
            <person name="Kruger M."/>
            <person name="Pelin A."/>
            <person name="Brachmann A."/>
            <person name="Corradi N."/>
        </authorList>
    </citation>
    <scope>NUCLEOTIDE SEQUENCE [LARGE SCALE GENOMIC DNA]</scope>
    <source>
        <strain evidence="4 5">C2</strain>
    </source>
</reference>
<dbReference type="InterPro" id="IPR009071">
    <property type="entry name" value="HMG_box_dom"/>
</dbReference>
<evidence type="ECO:0000313" key="5">
    <source>
        <dbReference type="Proteomes" id="UP000233469"/>
    </source>
</evidence>
<dbReference type="SUPFAM" id="SSF47095">
    <property type="entry name" value="HMG-box"/>
    <property type="match status" value="1"/>
</dbReference>
<keyword evidence="1" id="KW-0539">Nucleus</keyword>
<dbReference type="Gene3D" id="1.10.30.10">
    <property type="entry name" value="High mobility group box domain"/>
    <property type="match status" value="1"/>
</dbReference>
<feature type="domain" description="HMG box" evidence="2">
    <location>
        <begin position="48"/>
        <end position="115"/>
    </location>
</feature>
<dbReference type="GO" id="GO:0005634">
    <property type="term" value="C:nucleus"/>
    <property type="evidence" value="ECO:0007669"/>
    <property type="project" value="UniProtKB-UniRule"/>
</dbReference>
<dbReference type="VEuPathDB" id="FungiDB:FUN_001938"/>
<dbReference type="VEuPathDB" id="FungiDB:RhiirFUN_001973"/>
<evidence type="ECO:0000313" key="3">
    <source>
        <dbReference type="EMBL" id="ANQ32413.1"/>
    </source>
</evidence>
<gene>
    <name evidence="3" type="primary">HMG149</name>
    <name evidence="4" type="ORF">RhiirC2_834416</name>
</gene>
<sequence>MATHDFSIEYLAMSLLARLDRKNIFPPKYDDVESFVPVPSNNSLSTRPKRPPNAFLICRKNVQLESKRKGSHNMRVISKVTSILWRNASELEKSVYKNLFDRVYEIHSMRNSSSNRQLPMVSPTSDVICQPSPFYPHITTLNSPCFFELENNCHSNNQLTTYDLNYFNYFKYFMDSNNQIVIFYDDDEQNQLSLLSLNNFVTSQENYI</sequence>
<keyword evidence="1" id="KW-0238">DNA-binding</keyword>
<accession>A0A1B1EUB8</accession>
<name>A0A1B1EUB8_9GLOM</name>
<evidence type="ECO:0000256" key="1">
    <source>
        <dbReference type="PROSITE-ProRule" id="PRU00267"/>
    </source>
</evidence>
<dbReference type="Proteomes" id="UP000233469">
    <property type="component" value="Unassembled WGS sequence"/>
</dbReference>
<dbReference type="VEuPathDB" id="FungiDB:RhiirA1_470565"/>
<protein>
    <submittedName>
        <fullName evidence="3">MATA-HMG</fullName>
    </submittedName>
</protein>
<dbReference type="AlphaFoldDB" id="A0A1B1EUB8"/>
<organism evidence="3">
    <name type="scientific">Rhizophagus irregularis</name>
    <dbReference type="NCBI Taxonomy" id="588596"/>
    <lineage>
        <taxon>Eukaryota</taxon>
        <taxon>Fungi</taxon>
        <taxon>Fungi incertae sedis</taxon>
        <taxon>Mucoromycota</taxon>
        <taxon>Glomeromycotina</taxon>
        <taxon>Glomeromycetes</taxon>
        <taxon>Glomerales</taxon>
        <taxon>Glomeraceae</taxon>
        <taxon>Rhizophagus</taxon>
    </lineage>
</organism>